<dbReference type="RefSeq" id="WP_011610842.1">
    <property type="nucleotide sequence ID" value="NC_008312.1"/>
</dbReference>
<dbReference type="HOGENOM" id="CLU_016041_0_0_3"/>
<gene>
    <name evidence="1" type="ordered locus">Tery_1090</name>
</gene>
<sequence>MPTTEKGKVQFIQFHQPALESGTYDLKVEQTIKAGDKIDNNGNGKTYSRELTFVVQGERFGPLSPNDIYAVFPPPESLGEHSNVLPHITFKRSTLPWERYPGQTDDNLPWLILLLFRESDFDGNEEDKPKPKNVTLSELITENSPNIKYPTMVLELGQTPNQQVTVIDVKKKYLQDILPTYEDLSYTAHVRRRLLASASEENLKLLEKEYSTIICNRLPEPSGKSTVYLVSIEGRYSNNKFYFMDAKEDDLIRFVSLASWEFSCIDPEQSFTKLLQRLNHAPSSPRLPKSDNEKAEEYLKKGYVTIPHSLRKGSKTYSWYSSPLGTAFNDKEQEIYEFPMKASDQLLRYDSEIGMFDISYSAAWQLGRMLMLENQGLAVQLFKWKREVVQNIKRLQQQQTHLRLINSTSSKTKKIIPNPVKQWFQGLGLLQGVPFNYLVPDEGLLPPESIRFFCLDSVWIDCLQDGAFSVGRVTKGDLSDDKKIIELNNFLRQQNKTISGIIMRSQVVSGWPGLLVDGYDQVVSDLDSIDPTEANLLPLLRMETLAKDVLLCLFEGEIKTVDIHLQPESMHFGLDAPTEDSPEWSKNLRNSEGELMENSIPIPWKNEEKEVIDLQKFATQMKETLSSSDEDEFTSGQFGLQMIEGVQKVRLVFKESV</sequence>
<dbReference type="OrthoDB" id="4846903at2"/>
<dbReference type="EMBL" id="CP000393">
    <property type="protein sequence ID" value="ABG50456.1"/>
    <property type="molecule type" value="Genomic_DNA"/>
</dbReference>
<dbReference type="KEGG" id="ter:Tery_1090"/>
<dbReference type="eggNOG" id="ENOG502Z976">
    <property type="taxonomic scope" value="Bacteria"/>
</dbReference>
<protein>
    <submittedName>
        <fullName evidence="1">Uncharacterized protein</fullName>
    </submittedName>
</protein>
<proteinExistence type="predicted"/>
<accession>Q116W8</accession>
<organism evidence="1">
    <name type="scientific">Trichodesmium erythraeum (strain IMS101)</name>
    <dbReference type="NCBI Taxonomy" id="203124"/>
    <lineage>
        <taxon>Bacteria</taxon>
        <taxon>Bacillati</taxon>
        <taxon>Cyanobacteriota</taxon>
        <taxon>Cyanophyceae</taxon>
        <taxon>Oscillatoriophycideae</taxon>
        <taxon>Oscillatoriales</taxon>
        <taxon>Microcoleaceae</taxon>
        <taxon>Trichodesmium</taxon>
    </lineage>
</organism>
<name>Q116W8_TRIEI</name>
<dbReference type="AlphaFoldDB" id="Q116W8"/>
<evidence type="ECO:0000313" key="1">
    <source>
        <dbReference type="EMBL" id="ABG50456.1"/>
    </source>
</evidence>
<reference evidence="1" key="1">
    <citation type="submission" date="2006-06" db="EMBL/GenBank/DDBJ databases">
        <title>Complete sequence of Trichodesmium erythraeum IMS101.</title>
        <authorList>
            <consortium name="US DOE Joint Genome Institute"/>
            <person name="Copeland A."/>
            <person name="Lucas S."/>
            <person name="Lapidus A."/>
            <person name="Barry K."/>
            <person name="Detter J.C."/>
            <person name="Glavina del Rio T."/>
            <person name="Hammon N."/>
            <person name="Israni S."/>
            <person name="Dalin E."/>
            <person name="Tice H."/>
            <person name="Pitluck S."/>
            <person name="Kiss H."/>
            <person name="Munk A.C."/>
            <person name="Brettin T."/>
            <person name="Bruce D."/>
            <person name="Han C."/>
            <person name="Tapia R."/>
            <person name="Gilna P."/>
            <person name="Schmutz J."/>
            <person name="Larimer F."/>
            <person name="Land M."/>
            <person name="Hauser L."/>
            <person name="Kyrpides N."/>
            <person name="Kim E."/>
            <person name="Richardson P."/>
        </authorList>
    </citation>
    <scope>NUCLEOTIDE SEQUENCE [LARGE SCALE GENOMIC DNA]</scope>
    <source>
        <strain evidence="1">IMS101</strain>
    </source>
</reference>
<dbReference type="STRING" id="203124.Tery_1090"/>